<reference evidence="6" key="1">
    <citation type="journal article" date="2019" name="Int. J. Syst. Evol. Microbiol.">
        <title>The Global Catalogue of Microorganisms (GCM) 10K type strain sequencing project: providing services to taxonomists for standard genome sequencing and annotation.</title>
        <authorList>
            <consortium name="The Broad Institute Genomics Platform"/>
            <consortium name="The Broad Institute Genome Sequencing Center for Infectious Disease"/>
            <person name="Wu L."/>
            <person name="Ma J."/>
        </authorList>
    </citation>
    <scope>NUCLEOTIDE SEQUENCE [LARGE SCALE GENOMIC DNA]</scope>
    <source>
        <strain evidence="6">NBRC 108894</strain>
    </source>
</reference>
<dbReference type="Pfam" id="PF12833">
    <property type="entry name" value="HTH_18"/>
    <property type="match status" value="1"/>
</dbReference>
<dbReference type="InterPro" id="IPR050204">
    <property type="entry name" value="AraC_XylS_family_regulators"/>
</dbReference>
<gene>
    <name evidence="5" type="ORF">GCM10025881_21550</name>
</gene>
<evidence type="ECO:0000256" key="3">
    <source>
        <dbReference type="ARBA" id="ARBA00023163"/>
    </source>
</evidence>
<organism evidence="5 6">
    <name type="scientific">Pseudolysinimonas kribbensis</name>
    <dbReference type="NCBI Taxonomy" id="433641"/>
    <lineage>
        <taxon>Bacteria</taxon>
        <taxon>Bacillati</taxon>
        <taxon>Actinomycetota</taxon>
        <taxon>Actinomycetes</taxon>
        <taxon>Micrococcales</taxon>
        <taxon>Microbacteriaceae</taxon>
        <taxon>Pseudolysinimonas</taxon>
    </lineage>
</organism>
<dbReference type="SMART" id="SM00342">
    <property type="entry name" value="HTH_ARAC"/>
    <property type="match status" value="1"/>
</dbReference>
<sequence>MRERERVRAWRPAVPGIHEVLHAEFHEHAYPLHTHAEWSLLLIDAGEVAYRLEGRARRAPTATLTILPPGVPHDGRSAGAGGFRKRVAYVEAGWLDDDLVERSVDAPLLAHPALAGAAARMHRALEAGGDGLRAESELLAIRGVVLRDLGGRRMRERRDDPLAARLRALLDARLTGAPTLADAARELEASASRLVRAFTAAYGIPPHRYLTGRRVDAARHLLLRGTPPAEVAAAVGFYDQAHLTRHFARTLGVTPARFQQAA</sequence>
<dbReference type="InterPro" id="IPR037923">
    <property type="entry name" value="HTH-like"/>
</dbReference>
<proteinExistence type="predicted"/>
<evidence type="ECO:0000259" key="4">
    <source>
        <dbReference type="PROSITE" id="PS01124"/>
    </source>
</evidence>
<accession>A0ABQ6K9E2</accession>
<keyword evidence="2" id="KW-0238">DNA-binding</keyword>
<evidence type="ECO:0000313" key="5">
    <source>
        <dbReference type="EMBL" id="GMA95331.1"/>
    </source>
</evidence>
<dbReference type="RefSeq" id="WP_284254107.1">
    <property type="nucleotide sequence ID" value="NZ_BAAAQO010000002.1"/>
</dbReference>
<feature type="domain" description="HTH araC/xylS-type" evidence="4">
    <location>
        <begin position="164"/>
        <end position="261"/>
    </location>
</feature>
<dbReference type="PANTHER" id="PTHR46796">
    <property type="entry name" value="HTH-TYPE TRANSCRIPTIONAL ACTIVATOR RHAS-RELATED"/>
    <property type="match status" value="1"/>
</dbReference>
<evidence type="ECO:0000256" key="1">
    <source>
        <dbReference type="ARBA" id="ARBA00023015"/>
    </source>
</evidence>
<dbReference type="Proteomes" id="UP001157034">
    <property type="component" value="Unassembled WGS sequence"/>
</dbReference>
<dbReference type="PANTHER" id="PTHR46796:SF2">
    <property type="entry name" value="TRANSCRIPTIONAL REGULATORY PROTEIN"/>
    <property type="match status" value="1"/>
</dbReference>
<comment type="caution">
    <text evidence="5">The sequence shown here is derived from an EMBL/GenBank/DDBJ whole genome shotgun (WGS) entry which is preliminary data.</text>
</comment>
<dbReference type="SUPFAM" id="SSF46689">
    <property type="entry name" value="Homeodomain-like"/>
    <property type="match status" value="2"/>
</dbReference>
<dbReference type="SUPFAM" id="SSF51215">
    <property type="entry name" value="Regulatory protein AraC"/>
    <property type="match status" value="1"/>
</dbReference>
<dbReference type="InterPro" id="IPR009057">
    <property type="entry name" value="Homeodomain-like_sf"/>
</dbReference>
<dbReference type="InterPro" id="IPR003313">
    <property type="entry name" value="AraC-bd"/>
</dbReference>
<dbReference type="Pfam" id="PF02311">
    <property type="entry name" value="AraC_binding"/>
    <property type="match status" value="1"/>
</dbReference>
<dbReference type="Gene3D" id="1.10.10.60">
    <property type="entry name" value="Homeodomain-like"/>
    <property type="match status" value="1"/>
</dbReference>
<dbReference type="InterPro" id="IPR018060">
    <property type="entry name" value="HTH_AraC"/>
</dbReference>
<keyword evidence="6" id="KW-1185">Reference proteome</keyword>
<keyword evidence="1" id="KW-0805">Transcription regulation</keyword>
<dbReference type="EMBL" id="BSVB01000001">
    <property type="protein sequence ID" value="GMA95331.1"/>
    <property type="molecule type" value="Genomic_DNA"/>
</dbReference>
<keyword evidence="3" id="KW-0804">Transcription</keyword>
<evidence type="ECO:0000313" key="6">
    <source>
        <dbReference type="Proteomes" id="UP001157034"/>
    </source>
</evidence>
<evidence type="ECO:0000256" key="2">
    <source>
        <dbReference type="ARBA" id="ARBA00023125"/>
    </source>
</evidence>
<protein>
    <submittedName>
        <fullName evidence="5">AraC family transcriptional regulator</fullName>
    </submittedName>
</protein>
<dbReference type="PROSITE" id="PS01124">
    <property type="entry name" value="HTH_ARAC_FAMILY_2"/>
    <property type="match status" value="1"/>
</dbReference>
<name>A0ABQ6K9E2_9MICO</name>